<dbReference type="AlphaFoldDB" id="G7YH62"/>
<dbReference type="EMBL" id="DF143269">
    <property type="protein sequence ID" value="GAA52295.1"/>
    <property type="molecule type" value="Genomic_DNA"/>
</dbReference>
<dbReference type="Proteomes" id="UP000008909">
    <property type="component" value="Unassembled WGS sequence"/>
</dbReference>
<gene>
    <name evidence="2" type="ORF">CLF_107755</name>
</gene>
<keyword evidence="3" id="KW-1185">Reference proteome</keyword>
<sequence length="396" mass="43448">MPGLEDLVGCYPLHLAGDVQPQDPKRTLRFHIGFAPPCFLGQPAMNPAARRTAHPSPLTLKCEVRYGAVRKLNDTTGRLPDGYKIGWRIAGMVTSQTMTPVMQVHGEESATVGVFQTVVGEIAKMDPPGWCGHQPLAGDMLPGGCGDKKRTTKLVGPSGGSCISPEWLEPCRIHRLQTTAVHTTVFRTSAGPWAPTSPLISRRFTGSLSNRNWSTDVRVHENRSEGQKVLVRDYSGRRPTWIPGLILRRRGKVLYEIQVGPARWICHTNQIRPTGAQILPSGPSELSLEMLLDTFDLGTIPENPSAASSEARPEHGLQPRRWTDRIRKPVRPLQVNPRLRSYVNKLRGGGVRRNSTQIPLYHPQSGAASAKKPTPHKIGQEFETLAGPASSPDLIG</sequence>
<feature type="region of interest" description="Disordered" evidence="1">
    <location>
        <begin position="301"/>
        <end position="320"/>
    </location>
</feature>
<reference key="2">
    <citation type="submission" date="2011-10" db="EMBL/GenBank/DDBJ databases">
        <title>The genome and transcriptome sequence of Clonorchis sinensis provide insights into the carcinogenic liver fluke.</title>
        <authorList>
            <person name="Wang X."/>
            <person name="Huang Y."/>
            <person name="Chen W."/>
            <person name="Liu H."/>
            <person name="Guo L."/>
            <person name="Chen Y."/>
            <person name="Luo F."/>
            <person name="Zhou W."/>
            <person name="Sun J."/>
            <person name="Mao Q."/>
            <person name="Liang P."/>
            <person name="Zhou C."/>
            <person name="Tian Y."/>
            <person name="Men J."/>
            <person name="Lv X."/>
            <person name="Huang L."/>
            <person name="Zhou J."/>
            <person name="Hu Y."/>
            <person name="Li R."/>
            <person name="Zhang F."/>
            <person name="Lei H."/>
            <person name="Li X."/>
            <person name="Hu X."/>
            <person name="Liang C."/>
            <person name="Xu J."/>
            <person name="Wu Z."/>
            <person name="Yu X."/>
        </authorList>
    </citation>
    <scope>NUCLEOTIDE SEQUENCE</scope>
    <source>
        <strain>Henan</strain>
    </source>
</reference>
<organism evidence="2 3">
    <name type="scientific">Clonorchis sinensis</name>
    <name type="common">Chinese liver fluke</name>
    <dbReference type="NCBI Taxonomy" id="79923"/>
    <lineage>
        <taxon>Eukaryota</taxon>
        <taxon>Metazoa</taxon>
        <taxon>Spiralia</taxon>
        <taxon>Lophotrochozoa</taxon>
        <taxon>Platyhelminthes</taxon>
        <taxon>Trematoda</taxon>
        <taxon>Digenea</taxon>
        <taxon>Opisthorchiida</taxon>
        <taxon>Opisthorchiata</taxon>
        <taxon>Opisthorchiidae</taxon>
        <taxon>Clonorchis</taxon>
    </lineage>
</organism>
<accession>G7YH62</accession>
<protein>
    <submittedName>
        <fullName evidence="2">Uncharacterized protein</fullName>
    </submittedName>
</protein>
<reference evidence="2" key="1">
    <citation type="journal article" date="2011" name="Genome Biol.">
        <title>The draft genome of the carcinogenic human liver fluke Clonorchis sinensis.</title>
        <authorList>
            <person name="Wang X."/>
            <person name="Chen W."/>
            <person name="Huang Y."/>
            <person name="Sun J."/>
            <person name="Men J."/>
            <person name="Liu H."/>
            <person name="Luo F."/>
            <person name="Guo L."/>
            <person name="Lv X."/>
            <person name="Deng C."/>
            <person name="Zhou C."/>
            <person name="Fan Y."/>
            <person name="Li X."/>
            <person name="Huang L."/>
            <person name="Hu Y."/>
            <person name="Liang C."/>
            <person name="Hu X."/>
            <person name="Xu J."/>
            <person name="Yu X."/>
        </authorList>
    </citation>
    <scope>NUCLEOTIDE SEQUENCE [LARGE SCALE GENOMIC DNA]</scope>
    <source>
        <strain evidence="2">Henan</strain>
    </source>
</reference>
<feature type="region of interest" description="Disordered" evidence="1">
    <location>
        <begin position="349"/>
        <end position="396"/>
    </location>
</feature>
<name>G7YH62_CLOSI</name>
<feature type="compositionally biased region" description="Basic and acidic residues" evidence="1">
    <location>
        <begin position="311"/>
        <end position="320"/>
    </location>
</feature>
<evidence type="ECO:0000256" key="1">
    <source>
        <dbReference type="SAM" id="MobiDB-lite"/>
    </source>
</evidence>
<evidence type="ECO:0000313" key="2">
    <source>
        <dbReference type="EMBL" id="GAA52295.1"/>
    </source>
</evidence>
<evidence type="ECO:0000313" key="3">
    <source>
        <dbReference type="Proteomes" id="UP000008909"/>
    </source>
</evidence>
<proteinExistence type="predicted"/>